<evidence type="ECO:0000259" key="2">
    <source>
        <dbReference type="SMART" id="SM00382"/>
    </source>
</evidence>
<dbReference type="InterPro" id="IPR020568">
    <property type="entry name" value="Ribosomal_Su5_D2-typ_SF"/>
</dbReference>
<dbReference type="Gene3D" id="3.40.50.300">
    <property type="entry name" value="P-loop containing nucleotide triphosphate hydrolases"/>
    <property type="match status" value="1"/>
</dbReference>
<feature type="domain" description="AAA+ ATPase" evidence="2">
    <location>
        <begin position="243"/>
        <end position="426"/>
    </location>
</feature>
<dbReference type="Pfam" id="PF13335">
    <property type="entry name" value="Mg_chelatase_C"/>
    <property type="match status" value="1"/>
</dbReference>
<proteinExistence type="inferred from homology"/>
<dbReference type="InterPro" id="IPR000523">
    <property type="entry name" value="Mg_chelatse_chII-like_cat_dom"/>
</dbReference>
<dbReference type="Proteomes" id="UP000671995">
    <property type="component" value="Chromosome"/>
</dbReference>
<protein>
    <submittedName>
        <fullName evidence="3">YifB family Mg chelatase-like AAA ATPase</fullName>
    </submittedName>
</protein>
<gene>
    <name evidence="3" type="ORF">HRI96_09710</name>
</gene>
<reference evidence="3" key="2">
    <citation type="journal article" date="2021" name="Microbiol. Resour. Announc.">
        <title>Complete Genome Sequences of Three Human Oral Treponema parvum Isolates.</title>
        <authorList>
            <person name="Zeng H."/>
            <person name="Watt R.M."/>
        </authorList>
    </citation>
    <scope>NUCLEOTIDE SEQUENCE</scope>
    <source>
        <strain evidence="3">ATCC 700773</strain>
    </source>
</reference>
<dbReference type="InterPro" id="IPR027417">
    <property type="entry name" value="P-loop_NTPase"/>
</dbReference>
<dbReference type="EMBL" id="CP054257">
    <property type="protein sequence ID" value="QTQ12445.1"/>
    <property type="molecule type" value="Genomic_DNA"/>
</dbReference>
<dbReference type="Gene3D" id="3.30.230.10">
    <property type="match status" value="1"/>
</dbReference>
<dbReference type="PANTHER" id="PTHR32039">
    <property type="entry name" value="MAGNESIUM-CHELATASE SUBUNIT CHLI"/>
    <property type="match status" value="1"/>
</dbReference>
<dbReference type="SMART" id="SM00382">
    <property type="entry name" value="AAA"/>
    <property type="match status" value="1"/>
</dbReference>
<dbReference type="GO" id="GO:0005524">
    <property type="term" value="F:ATP binding"/>
    <property type="evidence" value="ECO:0007669"/>
    <property type="project" value="InterPro"/>
</dbReference>
<accession>A0A975F1A4</accession>
<evidence type="ECO:0000313" key="4">
    <source>
        <dbReference type="Proteomes" id="UP000671995"/>
    </source>
</evidence>
<comment type="similarity">
    <text evidence="1">Belongs to the Mg-chelatase subunits D/I family. ComM subfamily.</text>
</comment>
<sequence length="531" mass="57497">MRIFSFSPFGYEGALVSVEVDLRRGIPSVDLVGLADGAVRESRERMRSAICNAGFDFPQERVLISLSPADLKKEGAGFDLAIALAVLQAKKQKDDKPKRFLPENNADYGGYGDYGGEKSILVMGELELCGNVRPVRGIHAAAETAASAGIRYCIVPAVNSSEAQEVCGMRVFSAATLKEAFFALEDTSAFKESSDSAGGEILFEDDFVEIGGIAFSKVTAGFEFSDVAGQPFLIRGLQIAAAGFHNLLVFGPPGCGKSMALQKFPALLPLLTGEESRPVTRIYSLAGILPVEKSRVRLPPFRMPHQTASIEGLCGGGPACKPGEISLAHNGVLFLDEAPEFKTSVLQMLRVPLESGYVTLSRAGRSSVYPASFQLLMAANPCPCGNFGSKNKICLCSTHSIELYWKRFSGPLLDRIDMRIRTDIPSTAEKFSTEELRKGVALAVKIQRKRQGKRNARLNTDEISTFCRLSADAENFLDAASKRYGFSPRASASCLKLSRTVADLEGSEDIKTEHIKEAVEYRKNSGGIDFV</sequence>
<organism evidence="3 4">
    <name type="scientific">Treponema parvum</name>
    <dbReference type="NCBI Taxonomy" id="138851"/>
    <lineage>
        <taxon>Bacteria</taxon>
        <taxon>Pseudomonadati</taxon>
        <taxon>Spirochaetota</taxon>
        <taxon>Spirochaetia</taxon>
        <taxon>Spirochaetales</taxon>
        <taxon>Treponemataceae</taxon>
        <taxon>Treponema</taxon>
    </lineage>
</organism>
<dbReference type="InterPro" id="IPR045006">
    <property type="entry name" value="CHLI-like"/>
</dbReference>
<dbReference type="AlphaFoldDB" id="A0A975F1A4"/>
<dbReference type="NCBIfam" id="TIGR00368">
    <property type="entry name" value="YifB family Mg chelatase-like AAA ATPase"/>
    <property type="match status" value="1"/>
</dbReference>
<dbReference type="RefSeq" id="WP_210117157.1">
    <property type="nucleotide sequence ID" value="NZ_CP054257.1"/>
</dbReference>
<dbReference type="InterPro" id="IPR004482">
    <property type="entry name" value="Mg_chelat-rel"/>
</dbReference>
<reference evidence="3" key="1">
    <citation type="submission" date="2020-05" db="EMBL/GenBank/DDBJ databases">
        <authorList>
            <person name="Zeng H."/>
            <person name="Chan Y.K."/>
            <person name="Watt R.M."/>
        </authorList>
    </citation>
    <scope>NUCLEOTIDE SEQUENCE</scope>
    <source>
        <strain evidence="3">ATCC 700773</strain>
    </source>
</reference>
<dbReference type="Pfam" id="PF01078">
    <property type="entry name" value="Mg_chelatase"/>
    <property type="match status" value="1"/>
</dbReference>
<dbReference type="InterPro" id="IPR025158">
    <property type="entry name" value="Mg_chelat-rel_C"/>
</dbReference>
<dbReference type="SUPFAM" id="SSF52540">
    <property type="entry name" value="P-loop containing nucleoside triphosphate hydrolases"/>
    <property type="match status" value="1"/>
</dbReference>
<evidence type="ECO:0000313" key="3">
    <source>
        <dbReference type="EMBL" id="QTQ12445.1"/>
    </source>
</evidence>
<dbReference type="InterPro" id="IPR003593">
    <property type="entry name" value="AAA+_ATPase"/>
</dbReference>
<dbReference type="SUPFAM" id="SSF54211">
    <property type="entry name" value="Ribosomal protein S5 domain 2-like"/>
    <property type="match status" value="1"/>
</dbReference>
<name>A0A975F1A4_9SPIR</name>
<dbReference type="InterPro" id="IPR014721">
    <property type="entry name" value="Ribsml_uS5_D2-typ_fold_subgr"/>
</dbReference>
<evidence type="ECO:0000256" key="1">
    <source>
        <dbReference type="ARBA" id="ARBA00006354"/>
    </source>
</evidence>
<dbReference type="PANTHER" id="PTHR32039:SF7">
    <property type="entry name" value="COMPETENCE PROTEIN COMM"/>
    <property type="match status" value="1"/>
</dbReference>
<dbReference type="Pfam" id="PF13541">
    <property type="entry name" value="ChlI"/>
    <property type="match status" value="1"/>
</dbReference>